<evidence type="ECO:0000259" key="2">
    <source>
        <dbReference type="Pfam" id="PF23678"/>
    </source>
</evidence>
<dbReference type="InterPro" id="IPR057802">
    <property type="entry name" value="YqhI_dom"/>
</dbReference>
<dbReference type="Gene3D" id="3.40.50.1820">
    <property type="entry name" value="alpha/beta hydrolase"/>
    <property type="match status" value="1"/>
</dbReference>
<evidence type="ECO:0000313" key="3">
    <source>
        <dbReference type="EMBL" id="GAA5072093.1"/>
    </source>
</evidence>
<dbReference type="PANTHER" id="PTHR46623">
    <property type="entry name" value="CARBOXYMETHYLENEBUTENOLIDASE-RELATED"/>
    <property type="match status" value="1"/>
</dbReference>
<accession>A0ABP9L6E1</accession>
<dbReference type="Proteomes" id="UP001501083">
    <property type="component" value="Unassembled WGS sequence"/>
</dbReference>
<dbReference type="EMBL" id="BAABKY010000002">
    <property type="protein sequence ID" value="GAA5072093.1"/>
    <property type="molecule type" value="Genomic_DNA"/>
</dbReference>
<dbReference type="GO" id="GO:0016787">
    <property type="term" value="F:hydrolase activity"/>
    <property type="evidence" value="ECO:0007669"/>
    <property type="project" value="UniProtKB-KW"/>
</dbReference>
<evidence type="ECO:0000313" key="4">
    <source>
        <dbReference type="Proteomes" id="UP001501083"/>
    </source>
</evidence>
<dbReference type="Pfam" id="PF23678">
    <property type="entry name" value="YqhI"/>
    <property type="match status" value="1"/>
</dbReference>
<dbReference type="InterPro" id="IPR029058">
    <property type="entry name" value="AB_hydrolase_fold"/>
</dbReference>
<dbReference type="PANTHER" id="PTHR46623:SF6">
    <property type="entry name" value="ALPHA_BETA-HYDROLASES SUPERFAMILY PROTEIN"/>
    <property type="match status" value="1"/>
</dbReference>
<feature type="domain" description="Dienelactone hydrolase" evidence="1">
    <location>
        <begin position="88"/>
        <end position="295"/>
    </location>
</feature>
<organism evidence="3 4">
    <name type="scientific">Lysobacter panacisoli</name>
    <dbReference type="NCBI Taxonomy" id="1255263"/>
    <lineage>
        <taxon>Bacteria</taxon>
        <taxon>Pseudomonadati</taxon>
        <taxon>Pseudomonadota</taxon>
        <taxon>Gammaproteobacteria</taxon>
        <taxon>Lysobacterales</taxon>
        <taxon>Lysobacteraceae</taxon>
        <taxon>Lysobacter</taxon>
    </lineage>
</organism>
<keyword evidence="4" id="KW-1185">Reference proteome</keyword>
<evidence type="ECO:0000259" key="1">
    <source>
        <dbReference type="Pfam" id="PF01738"/>
    </source>
</evidence>
<name>A0ABP9L6E1_9GAMM</name>
<gene>
    <name evidence="3" type="primary">yghX</name>
    <name evidence="3" type="ORF">GCM10025759_11680</name>
</gene>
<sequence>MATPPRKTASDFDPEVLRLFDQYVHGVIDRRGFLTGAARFAVGATTAAGLLAALTPQFAAAQQVKPDDKRLQAKYVEFDSPQGYGKARGYLVRPAKAKGPLPTVLVVHENRGLNPHIEDITRRLALEGYIVFAPDALFPLGGYPGDEDKARAEFAKLDQTKTRQDFIAAAHWLKGVEGGNGKLGVVGFCYGGGMSNFLATQLPDLAAAAPFYGPAPAVEDVPKIKAELLVVLAATDERVNAGWPAYEAALKQANVRYELFQPPGTQHGFNNDTTPRYDEAAAKEAWKRTLALFERNLRKAGKGA</sequence>
<reference evidence="4" key="1">
    <citation type="journal article" date="2019" name="Int. J. Syst. Evol. Microbiol.">
        <title>The Global Catalogue of Microorganisms (GCM) 10K type strain sequencing project: providing services to taxonomists for standard genome sequencing and annotation.</title>
        <authorList>
            <consortium name="The Broad Institute Genomics Platform"/>
            <consortium name="The Broad Institute Genome Sequencing Center for Infectious Disease"/>
            <person name="Wu L."/>
            <person name="Ma J."/>
        </authorList>
    </citation>
    <scope>NUCLEOTIDE SEQUENCE [LARGE SCALE GENOMIC DNA]</scope>
    <source>
        <strain evidence="4">JCM 19212</strain>
    </source>
</reference>
<feature type="domain" description="YqhI" evidence="2">
    <location>
        <begin position="5"/>
        <end position="38"/>
    </location>
</feature>
<dbReference type="InterPro" id="IPR006311">
    <property type="entry name" value="TAT_signal"/>
</dbReference>
<dbReference type="PROSITE" id="PS51318">
    <property type="entry name" value="TAT"/>
    <property type="match status" value="1"/>
</dbReference>
<dbReference type="InterPro" id="IPR002925">
    <property type="entry name" value="Dienelactn_hydro"/>
</dbReference>
<dbReference type="InterPro" id="IPR051049">
    <property type="entry name" value="Dienelactone_hydrolase-like"/>
</dbReference>
<protein>
    <submittedName>
        <fullName evidence="3">YghX family hydrolase</fullName>
    </submittedName>
</protein>
<comment type="caution">
    <text evidence="3">The sequence shown here is derived from an EMBL/GenBank/DDBJ whole genome shotgun (WGS) entry which is preliminary data.</text>
</comment>
<dbReference type="SUPFAM" id="SSF53474">
    <property type="entry name" value="alpha/beta-Hydrolases"/>
    <property type="match status" value="1"/>
</dbReference>
<dbReference type="Pfam" id="PF01738">
    <property type="entry name" value="DLH"/>
    <property type="match status" value="1"/>
</dbReference>
<keyword evidence="3" id="KW-0378">Hydrolase</keyword>
<dbReference type="RefSeq" id="WP_158987052.1">
    <property type="nucleotide sequence ID" value="NZ_BAABKY010000002.1"/>
</dbReference>
<proteinExistence type="predicted"/>